<feature type="transmembrane region" description="Helical" evidence="1">
    <location>
        <begin position="79"/>
        <end position="100"/>
    </location>
</feature>
<name>A0A074JJ22_STRSL</name>
<keyword evidence="1" id="KW-0812">Transmembrane</keyword>
<feature type="transmembrane region" description="Helical" evidence="1">
    <location>
        <begin position="50"/>
        <end position="67"/>
    </location>
</feature>
<accession>A0A074JJ22</accession>
<organism evidence="2 3">
    <name type="scientific">Streptococcus salivarius</name>
    <dbReference type="NCBI Taxonomy" id="1304"/>
    <lineage>
        <taxon>Bacteria</taxon>
        <taxon>Bacillati</taxon>
        <taxon>Bacillota</taxon>
        <taxon>Bacilli</taxon>
        <taxon>Lactobacillales</taxon>
        <taxon>Streptococcaceae</taxon>
        <taxon>Streptococcus</taxon>
    </lineage>
</organism>
<dbReference type="AlphaFoldDB" id="A0A074JJ22"/>
<dbReference type="EMBL" id="JJMT01000011">
    <property type="protein sequence ID" value="KEO45382.1"/>
    <property type="molecule type" value="Genomic_DNA"/>
</dbReference>
<feature type="transmembrane region" description="Helical" evidence="1">
    <location>
        <begin position="12"/>
        <end position="38"/>
    </location>
</feature>
<dbReference type="Proteomes" id="UP000027855">
    <property type="component" value="Unassembled WGS sequence"/>
</dbReference>
<protein>
    <submittedName>
        <fullName evidence="2">Uncharacterized protein</fullName>
    </submittedName>
</protein>
<gene>
    <name evidence="2" type="ORF">DL07_01510</name>
</gene>
<dbReference type="RefSeq" id="WP_051677027.1">
    <property type="nucleotide sequence ID" value="NZ_JJMS01000003.1"/>
</dbReference>
<keyword evidence="1" id="KW-0472">Membrane</keyword>
<evidence type="ECO:0000256" key="1">
    <source>
        <dbReference type="SAM" id="Phobius"/>
    </source>
</evidence>
<keyword evidence="1" id="KW-1133">Transmembrane helix</keyword>
<sequence length="271" mass="31170">MKTKINQKSMSLFTALCLDLCLRKAFLWFFLIMGTLFLNILSKTMPGQQALLFISVIEGIYLASFTFRVIQKYRNGSELLVYTVLISFIEMITLCVLLLRPTQITQITEAEVTYILELSVISLILYVVGSKLSLNLFKRYLFKNVIDVKYLGLKKSTETSLYNEHSLINDIELTTHDTNAQMTMINKNAIKPEYRSIVEVTNMECEKVIAPHYYREGTTPGKPQGNIKHTFETKDTLYHLHLNFHLFGINGRFSPSYLPLIDLTVSEKQGR</sequence>
<evidence type="ECO:0000313" key="3">
    <source>
        <dbReference type="Proteomes" id="UP000027855"/>
    </source>
</evidence>
<reference evidence="2 3" key="1">
    <citation type="submission" date="2014-04" db="EMBL/GenBank/DDBJ databases">
        <title>Variable characteristics of bacteriocin-producing Streptococcus salivarius strains isolated from Malaysian subjects.</title>
        <authorList>
            <person name="Philip K."/>
            <person name="Barbour A."/>
        </authorList>
    </citation>
    <scope>NUCLEOTIDE SEQUENCE [LARGE SCALE GENOMIC DNA]</scope>
    <source>
        <strain evidence="2 3">NU10</strain>
    </source>
</reference>
<proteinExistence type="predicted"/>
<comment type="caution">
    <text evidence="2">The sequence shown here is derived from an EMBL/GenBank/DDBJ whole genome shotgun (WGS) entry which is preliminary data.</text>
</comment>
<feature type="transmembrane region" description="Helical" evidence="1">
    <location>
        <begin position="112"/>
        <end position="129"/>
    </location>
</feature>
<evidence type="ECO:0000313" key="2">
    <source>
        <dbReference type="EMBL" id="KEO45382.1"/>
    </source>
</evidence>